<protein>
    <submittedName>
        <fullName evidence="8">RNA polymerase sigma factor</fullName>
    </submittedName>
</protein>
<accession>A0ABW5JNY5</accession>
<reference evidence="9" key="1">
    <citation type="journal article" date="2019" name="Int. J. Syst. Evol. Microbiol.">
        <title>The Global Catalogue of Microorganisms (GCM) 10K type strain sequencing project: providing services to taxonomists for standard genome sequencing and annotation.</title>
        <authorList>
            <consortium name="The Broad Institute Genomics Platform"/>
            <consortium name="The Broad Institute Genome Sequencing Center for Infectious Disease"/>
            <person name="Wu L."/>
            <person name="Ma J."/>
        </authorList>
    </citation>
    <scope>NUCLEOTIDE SEQUENCE [LARGE SCALE GENOMIC DNA]</scope>
    <source>
        <strain evidence="9">KCTC 52042</strain>
    </source>
</reference>
<gene>
    <name evidence="8" type="ORF">ACFSVN_12260</name>
</gene>
<dbReference type="Proteomes" id="UP001597460">
    <property type="component" value="Unassembled WGS sequence"/>
</dbReference>
<evidence type="ECO:0000313" key="9">
    <source>
        <dbReference type="Proteomes" id="UP001597460"/>
    </source>
</evidence>
<organism evidence="8 9">
    <name type="scientific">Gracilimonas halophila</name>
    <dbReference type="NCBI Taxonomy" id="1834464"/>
    <lineage>
        <taxon>Bacteria</taxon>
        <taxon>Pseudomonadati</taxon>
        <taxon>Balneolota</taxon>
        <taxon>Balneolia</taxon>
        <taxon>Balneolales</taxon>
        <taxon>Balneolaceae</taxon>
        <taxon>Gracilimonas</taxon>
    </lineage>
</organism>
<sequence>MNRKSEHIDYEFLISSYQNGDEKALRLLIKKFHPMLVRTIYYYTNDQASVDDLAQEYWYAIIEKLAELKLKISFEAWALTIARRKAIDWIRAQQRARKQAEALKVEADSELQSSDEDNKDDLEKIRIGIQQLSPTQQIVLTMFYLENLSLSEISKVLGISKGTVKSRLFYAREELKNSINQKR</sequence>
<keyword evidence="5" id="KW-0804">Transcription</keyword>
<dbReference type="NCBIfam" id="TIGR02937">
    <property type="entry name" value="sigma70-ECF"/>
    <property type="match status" value="1"/>
</dbReference>
<evidence type="ECO:0000256" key="5">
    <source>
        <dbReference type="ARBA" id="ARBA00023163"/>
    </source>
</evidence>
<feature type="domain" description="RNA polymerase sigma factor 70 region 4 type 2" evidence="7">
    <location>
        <begin position="129"/>
        <end position="175"/>
    </location>
</feature>
<dbReference type="InterPro" id="IPR036388">
    <property type="entry name" value="WH-like_DNA-bd_sf"/>
</dbReference>
<evidence type="ECO:0000256" key="4">
    <source>
        <dbReference type="ARBA" id="ARBA00023125"/>
    </source>
</evidence>
<evidence type="ECO:0000256" key="1">
    <source>
        <dbReference type="ARBA" id="ARBA00010641"/>
    </source>
</evidence>
<dbReference type="Pfam" id="PF04542">
    <property type="entry name" value="Sigma70_r2"/>
    <property type="match status" value="1"/>
</dbReference>
<dbReference type="EMBL" id="JBHULI010000025">
    <property type="protein sequence ID" value="MFD2533218.1"/>
    <property type="molecule type" value="Genomic_DNA"/>
</dbReference>
<proteinExistence type="inferred from homology"/>
<dbReference type="PANTHER" id="PTHR43133">
    <property type="entry name" value="RNA POLYMERASE ECF-TYPE SIGMA FACTO"/>
    <property type="match status" value="1"/>
</dbReference>
<dbReference type="InterPro" id="IPR013324">
    <property type="entry name" value="RNA_pol_sigma_r3/r4-like"/>
</dbReference>
<comment type="similarity">
    <text evidence="1">Belongs to the sigma-70 factor family. ECF subfamily.</text>
</comment>
<comment type="caution">
    <text evidence="8">The sequence shown here is derived from an EMBL/GenBank/DDBJ whole genome shotgun (WGS) entry which is preliminary data.</text>
</comment>
<dbReference type="CDD" id="cd06171">
    <property type="entry name" value="Sigma70_r4"/>
    <property type="match status" value="1"/>
</dbReference>
<evidence type="ECO:0000259" key="7">
    <source>
        <dbReference type="Pfam" id="PF08281"/>
    </source>
</evidence>
<dbReference type="InterPro" id="IPR014284">
    <property type="entry name" value="RNA_pol_sigma-70_dom"/>
</dbReference>
<evidence type="ECO:0000256" key="3">
    <source>
        <dbReference type="ARBA" id="ARBA00023082"/>
    </source>
</evidence>
<dbReference type="Gene3D" id="1.10.10.10">
    <property type="entry name" value="Winged helix-like DNA-binding domain superfamily/Winged helix DNA-binding domain"/>
    <property type="match status" value="1"/>
</dbReference>
<keyword evidence="3" id="KW-0731">Sigma factor</keyword>
<feature type="domain" description="RNA polymerase sigma-70 region 2" evidence="6">
    <location>
        <begin position="28"/>
        <end position="95"/>
    </location>
</feature>
<dbReference type="Pfam" id="PF08281">
    <property type="entry name" value="Sigma70_r4_2"/>
    <property type="match status" value="1"/>
</dbReference>
<evidence type="ECO:0000256" key="2">
    <source>
        <dbReference type="ARBA" id="ARBA00023015"/>
    </source>
</evidence>
<dbReference type="InterPro" id="IPR013249">
    <property type="entry name" value="RNA_pol_sigma70_r4_t2"/>
</dbReference>
<evidence type="ECO:0000259" key="6">
    <source>
        <dbReference type="Pfam" id="PF04542"/>
    </source>
</evidence>
<dbReference type="SUPFAM" id="SSF88659">
    <property type="entry name" value="Sigma3 and sigma4 domains of RNA polymerase sigma factors"/>
    <property type="match status" value="1"/>
</dbReference>
<dbReference type="PANTHER" id="PTHR43133:SF8">
    <property type="entry name" value="RNA POLYMERASE SIGMA FACTOR HI_1459-RELATED"/>
    <property type="match status" value="1"/>
</dbReference>
<dbReference type="InterPro" id="IPR013325">
    <property type="entry name" value="RNA_pol_sigma_r2"/>
</dbReference>
<keyword evidence="9" id="KW-1185">Reference proteome</keyword>
<dbReference type="InterPro" id="IPR039425">
    <property type="entry name" value="RNA_pol_sigma-70-like"/>
</dbReference>
<evidence type="ECO:0000313" key="8">
    <source>
        <dbReference type="EMBL" id="MFD2533218.1"/>
    </source>
</evidence>
<dbReference type="RefSeq" id="WP_390303111.1">
    <property type="nucleotide sequence ID" value="NZ_JBHULI010000025.1"/>
</dbReference>
<dbReference type="SUPFAM" id="SSF88946">
    <property type="entry name" value="Sigma2 domain of RNA polymerase sigma factors"/>
    <property type="match status" value="1"/>
</dbReference>
<name>A0ABW5JNY5_9BACT</name>
<keyword evidence="2" id="KW-0805">Transcription regulation</keyword>
<keyword evidence="4" id="KW-0238">DNA-binding</keyword>
<dbReference type="Gene3D" id="1.10.1740.10">
    <property type="match status" value="1"/>
</dbReference>
<dbReference type="InterPro" id="IPR007627">
    <property type="entry name" value="RNA_pol_sigma70_r2"/>
</dbReference>